<sequence length="58" mass="6741">MNAIKLAILFHNLYEKYAPEYGYKTKEETKVFKAYTPNGKTMIRVCREIQKIVKISAG</sequence>
<dbReference type="AlphaFoldDB" id="A0A6M3LR74"/>
<accession>A0A6M3LR74</accession>
<name>A0A6M3LR74_9ZZZZ</name>
<protein>
    <submittedName>
        <fullName evidence="1">Uncharacterized protein</fullName>
    </submittedName>
</protein>
<reference evidence="1" key="1">
    <citation type="submission" date="2020-03" db="EMBL/GenBank/DDBJ databases">
        <title>The deep terrestrial virosphere.</title>
        <authorList>
            <person name="Holmfeldt K."/>
            <person name="Nilsson E."/>
            <person name="Simone D."/>
            <person name="Lopez-Fernandez M."/>
            <person name="Wu X."/>
            <person name="de Brujin I."/>
            <person name="Lundin D."/>
            <person name="Andersson A."/>
            <person name="Bertilsson S."/>
            <person name="Dopson M."/>
        </authorList>
    </citation>
    <scope>NUCLEOTIDE SEQUENCE</scope>
    <source>
        <strain evidence="1">MM415B07680</strain>
    </source>
</reference>
<evidence type="ECO:0000313" key="1">
    <source>
        <dbReference type="EMBL" id="QJA96689.1"/>
    </source>
</evidence>
<gene>
    <name evidence="1" type="ORF">MM415B07680_0007</name>
</gene>
<organism evidence="1">
    <name type="scientific">viral metagenome</name>
    <dbReference type="NCBI Taxonomy" id="1070528"/>
    <lineage>
        <taxon>unclassified sequences</taxon>
        <taxon>metagenomes</taxon>
        <taxon>organismal metagenomes</taxon>
    </lineage>
</organism>
<dbReference type="EMBL" id="MT143424">
    <property type="protein sequence ID" value="QJA96689.1"/>
    <property type="molecule type" value="Genomic_DNA"/>
</dbReference>
<proteinExistence type="predicted"/>